<dbReference type="SUPFAM" id="SSF56784">
    <property type="entry name" value="HAD-like"/>
    <property type="match status" value="1"/>
</dbReference>
<dbReference type="Pfam" id="PF08282">
    <property type="entry name" value="Hydrolase_3"/>
    <property type="match status" value="1"/>
</dbReference>
<accession>A0A382IKI8</accession>
<dbReference type="EMBL" id="UINC01068023">
    <property type="protein sequence ID" value="SVC00274.1"/>
    <property type="molecule type" value="Genomic_DNA"/>
</dbReference>
<name>A0A382IKI8_9ZZZZ</name>
<dbReference type="Gene3D" id="3.40.50.1000">
    <property type="entry name" value="HAD superfamily/HAD-like"/>
    <property type="match status" value="1"/>
</dbReference>
<sequence>VPGTGRLTDHELRSIPFNLLYSELVSLYWIGLMIRMLALDIDGTLTTSERSISDRTCAAVRKAVDGGLEVVLATNRRYRSSLLIADQLGVVVPVVCVGGALVKGKTGETVVCESFPAAAVQRIIQIARAEKQSLIVHHDADLSQTRDFVLDDNDPWNIYTARYFSEYESVAWVGDAQILSARIKPIGATLFGEEQVLRDVGRQVTRDCPGVVLTIIREVDGFGWSCAVSQRHVTKWTGLSRLAAVSGFTPAEVCAVGDELNDLAMIEGAGVSVAMGNAHPQVKARATWVTDSNNHDGVVTVIERLLADVS</sequence>
<dbReference type="GO" id="GO:0016791">
    <property type="term" value="F:phosphatase activity"/>
    <property type="evidence" value="ECO:0007669"/>
    <property type="project" value="TreeGrafter"/>
</dbReference>
<protein>
    <submittedName>
        <fullName evidence="1">Uncharacterized protein</fullName>
    </submittedName>
</protein>
<dbReference type="PANTHER" id="PTHR10000">
    <property type="entry name" value="PHOSPHOSERINE PHOSPHATASE"/>
    <property type="match status" value="1"/>
</dbReference>
<reference evidence="1" key="1">
    <citation type="submission" date="2018-05" db="EMBL/GenBank/DDBJ databases">
        <authorList>
            <person name="Lanie J.A."/>
            <person name="Ng W.-L."/>
            <person name="Kazmierczak K.M."/>
            <person name="Andrzejewski T.M."/>
            <person name="Davidsen T.M."/>
            <person name="Wayne K.J."/>
            <person name="Tettelin H."/>
            <person name="Glass J.I."/>
            <person name="Rusch D."/>
            <person name="Podicherti R."/>
            <person name="Tsui H.-C.T."/>
            <person name="Winkler M.E."/>
        </authorList>
    </citation>
    <scope>NUCLEOTIDE SEQUENCE</scope>
</reference>
<dbReference type="Gene3D" id="3.30.1240.10">
    <property type="match status" value="1"/>
</dbReference>
<evidence type="ECO:0000313" key="1">
    <source>
        <dbReference type="EMBL" id="SVC00274.1"/>
    </source>
</evidence>
<dbReference type="InterPro" id="IPR023214">
    <property type="entry name" value="HAD_sf"/>
</dbReference>
<dbReference type="InterPro" id="IPR036412">
    <property type="entry name" value="HAD-like_sf"/>
</dbReference>
<dbReference type="PANTHER" id="PTHR10000:SF8">
    <property type="entry name" value="HAD SUPERFAMILY HYDROLASE-LIKE, TYPE 3"/>
    <property type="match status" value="1"/>
</dbReference>
<dbReference type="GO" id="GO:0005829">
    <property type="term" value="C:cytosol"/>
    <property type="evidence" value="ECO:0007669"/>
    <property type="project" value="TreeGrafter"/>
</dbReference>
<dbReference type="GO" id="GO:0000287">
    <property type="term" value="F:magnesium ion binding"/>
    <property type="evidence" value="ECO:0007669"/>
    <property type="project" value="TreeGrafter"/>
</dbReference>
<dbReference type="AlphaFoldDB" id="A0A382IKI8"/>
<organism evidence="1">
    <name type="scientific">marine metagenome</name>
    <dbReference type="NCBI Taxonomy" id="408172"/>
    <lineage>
        <taxon>unclassified sequences</taxon>
        <taxon>metagenomes</taxon>
        <taxon>ecological metagenomes</taxon>
    </lineage>
</organism>
<proteinExistence type="predicted"/>
<feature type="non-terminal residue" evidence="1">
    <location>
        <position position="1"/>
    </location>
</feature>
<gene>
    <name evidence="1" type="ORF">METZ01_LOCUS253128</name>
</gene>